<dbReference type="PANTHER" id="PTHR46206:SF7">
    <property type="entry name" value="P450, PUTATIVE (EUROFUNG)-RELATED"/>
    <property type="match status" value="1"/>
</dbReference>
<gene>
    <name evidence="7" type="ORF">PgNI_11810</name>
</gene>
<reference evidence="7" key="3">
    <citation type="submission" date="2025-08" db="UniProtKB">
        <authorList>
            <consortium name="RefSeq"/>
        </authorList>
    </citation>
    <scope>IDENTIFICATION</scope>
    <source>
        <strain evidence="7">NI907</strain>
    </source>
</reference>
<dbReference type="RefSeq" id="XP_030976540.1">
    <property type="nucleotide sequence ID" value="XM_031131774.1"/>
</dbReference>
<evidence type="ECO:0000256" key="1">
    <source>
        <dbReference type="ARBA" id="ARBA00001971"/>
    </source>
</evidence>
<keyword evidence="4" id="KW-0560">Oxidoreductase</keyword>
<keyword evidence="3" id="KW-0479">Metal-binding</keyword>
<reference evidence="7" key="2">
    <citation type="submission" date="2019-10" db="EMBL/GenBank/DDBJ databases">
        <authorList>
            <consortium name="NCBI Genome Project"/>
        </authorList>
    </citation>
    <scope>NUCLEOTIDE SEQUENCE</scope>
    <source>
        <strain evidence="7">NI907</strain>
    </source>
</reference>
<evidence type="ECO:0000256" key="5">
    <source>
        <dbReference type="ARBA" id="ARBA00023004"/>
    </source>
</evidence>
<comment type="cofactor">
    <cofactor evidence="1">
        <name>heme</name>
        <dbReference type="ChEBI" id="CHEBI:30413"/>
    </cofactor>
</comment>
<keyword evidence="6" id="KW-1185">Reference proteome</keyword>
<dbReference type="PANTHER" id="PTHR46206">
    <property type="entry name" value="CYTOCHROME P450"/>
    <property type="match status" value="1"/>
</dbReference>
<proteinExistence type="inferred from homology"/>
<evidence type="ECO:0000313" key="7">
    <source>
        <dbReference type="RefSeq" id="XP_030976540.1"/>
    </source>
</evidence>
<dbReference type="Gene3D" id="1.10.630.10">
    <property type="entry name" value="Cytochrome P450"/>
    <property type="match status" value="1"/>
</dbReference>
<evidence type="ECO:0008006" key="8">
    <source>
        <dbReference type="Google" id="ProtNLM"/>
    </source>
</evidence>
<dbReference type="GO" id="GO:0004497">
    <property type="term" value="F:monooxygenase activity"/>
    <property type="evidence" value="ECO:0007669"/>
    <property type="project" value="InterPro"/>
</dbReference>
<dbReference type="GeneID" id="41966679"/>
<dbReference type="InterPro" id="IPR001128">
    <property type="entry name" value="Cyt_P450"/>
</dbReference>
<reference evidence="6 7" key="1">
    <citation type="journal article" date="2019" name="Mol. Biol. Evol.">
        <title>Blast fungal genomes show frequent chromosomal changes, gene gains and losses, and effector gene turnover.</title>
        <authorList>
            <person name="Gomez Luciano L.B."/>
            <person name="Jason Tsai I."/>
            <person name="Chuma I."/>
            <person name="Tosa Y."/>
            <person name="Chen Y.H."/>
            <person name="Li J.Y."/>
            <person name="Li M.Y."/>
            <person name="Jade Lu M.Y."/>
            <person name="Nakayashiki H."/>
            <person name="Li W.H."/>
        </authorList>
    </citation>
    <scope>NUCLEOTIDE SEQUENCE [LARGE SCALE GENOMIC DNA]</scope>
    <source>
        <strain evidence="6 7">NI907</strain>
    </source>
</reference>
<dbReference type="GO" id="GO:0020037">
    <property type="term" value="F:heme binding"/>
    <property type="evidence" value="ECO:0007669"/>
    <property type="project" value="InterPro"/>
</dbReference>
<dbReference type="GO" id="GO:0005506">
    <property type="term" value="F:iron ion binding"/>
    <property type="evidence" value="ECO:0007669"/>
    <property type="project" value="InterPro"/>
</dbReference>
<evidence type="ECO:0000256" key="2">
    <source>
        <dbReference type="ARBA" id="ARBA00010617"/>
    </source>
</evidence>
<dbReference type="GO" id="GO:0016705">
    <property type="term" value="F:oxidoreductase activity, acting on paired donors, with incorporation or reduction of molecular oxygen"/>
    <property type="evidence" value="ECO:0007669"/>
    <property type="project" value="InterPro"/>
</dbReference>
<sequence length="467" mass="52567">MNVPLVEPPSTGAYDFPSLLIKGYFDNPNQPYKLAGPKSDLILLPPRYAGELGTYGSSKLSFGAAIHDFWVSPHTTWRYHLDDETGRQTLMGSFKRNGANIVRQLDEEIILAFSQWRDVTDHWTELAINPSIRPLINQTFGRVLVGAPLCRSKEWLDCASGLGLKLMLAARDLRGFPSWAQPWVKHFLPTYRALMGARRPLVRLSEPLVRKKLSGLGMEKINGREDHDMINYQIKHAVGWRAMDVDFHTGQLFDNVFAGDNQLVNALLQCIYDLAAHPEYHEPLRDEIRAVCGKDDQLTIESLARLRRVDSFMKEVVRLRPGTLIVMARKALVDVTLSDGLVVPRGVTVAMPSFALNHDPSIYGDDAAEFKPFRFVQDDQEGDFTKVTPAHLAFESTVGAGLDFGRGKATCPGRYYALWVMKVVFVRFVLNYEVKLKPGAERPPNIDANVHKIANLQGDILIRRLQC</sequence>
<dbReference type="AlphaFoldDB" id="A0A6P8ANR4"/>
<keyword evidence="5" id="KW-0408">Iron</keyword>
<accession>A0A6P8ANR4</accession>
<protein>
    <recommendedName>
        <fullName evidence="8">Cytochrome P450</fullName>
    </recommendedName>
</protein>
<dbReference type="KEGG" id="pgri:PgNI_11810"/>
<evidence type="ECO:0000256" key="3">
    <source>
        <dbReference type="ARBA" id="ARBA00022723"/>
    </source>
</evidence>
<dbReference type="CDD" id="cd11041">
    <property type="entry name" value="CYP503A1-like"/>
    <property type="match status" value="1"/>
</dbReference>
<comment type="similarity">
    <text evidence="2">Belongs to the cytochrome P450 family.</text>
</comment>
<organism evidence="6 7">
    <name type="scientific">Pyricularia grisea</name>
    <name type="common">Crabgrass-specific blast fungus</name>
    <name type="synonym">Magnaporthe grisea</name>
    <dbReference type="NCBI Taxonomy" id="148305"/>
    <lineage>
        <taxon>Eukaryota</taxon>
        <taxon>Fungi</taxon>
        <taxon>Dikarya</taxon>
        <taxon>Ascomycota</taxon>
        <taxon>Pezizomycotina</taxon>
        <taxon>Sordariomycetes</taxon>
        <taxon>Sordariomycetidae</taxon>
        <taxon>Magnaporthales</taxon>
        <taxon>Pyriculariaceae</taxon>
        <taxon>Pyricularia</taxon>
    </lineage>
</organism>
<name>A0A6P8ANR4_PYRGI</name>
<dbReference type="Proteomes" id="UP000515153">
    <property type="component" value="Chromosome V"/>
</dbReference>
<dbReference type="Pfam" id="PF00067">
    <property type="entry name" value="p450"/>
    <property type="match status" value="1"/>
</dbReference>
<dbReference type="SUPFAM" id="SSF48264">
    <property type="entry name" value="Cytochrome P450"/>
    <property type="match status" value="1"/>
</dbReference>
<dbReference type="InterPro" id="IPR036396">
    <property type="entry name" value="Cyt_P450_sf"/>
</dbReference>
<evidence type="ECO:0000313" key="6">
    <source>
        <dbReference type="Proteomes" id="UP000515153"/>
    </source>
</evidence>
<evidence type="ECO:0000256" key="4">
    <source>
        <dbReference type="ARBA" id="ARBA00023002"/>
    </source>
</evidence>